<evidence type="ECO:0000256" key="2">
    <source>
        <dbReference type="ARBA" id="ARBA00022741"/>
    </source>
</evidence>
<organism evidence="6">
    <name type="scientific">uncultured Caudovirales phage</name>
    <dbReference type="NCBI Taxonomy" id="2100421"/>
    <lineage>
        <taxon>Viruses</taxon>
        <taxon>Duplodnaviria</taxon>
        <taxon>Heunggongvirae</taxon>
        <taxon>Uroviricota</taxon>
        <taxon>Caudoviricetes</taxon>
        <taxon>Peduoviridae</taxon>
        <taxon>Maltschvirus</taxon>
        <taxon>Maltschvirus maltsch</taxon>
    </lineage>
</organism>
<evidence type="ECO:0000259" key="5">
    <source>
        <dbReference type="Pfam" id="PF17289"/>
    </source>
</evidence>
<evidence type="ECO:0000256" key="4">
    <source>
        <dbReference type="ARBA" id="ARBA00023219"/>
    </source>
</evidence>
<name>A0A6J5M5U2_9CAUD</name>
<feature type="domain" description="Terminase large subunit gp17-like C-terminal" evidence="5">
    <location>
        <begin position="305"/>
        <end position="454"/>
    </location>
</feature>
<keyword evidence="3" id="KW-0067">ATP-binding</keyword>
<evidence type="ECO:0000256" key="1">
    <source>
        <dbReference type="ARBA" id="ARBA00022612"/>
    </source>
</evidence>
<reference evidence="6" key="1">
    <citation type="submission" date="2020-04" db="EMBL/GenBank/DDBJ databases">
        <authorList>
            <person name="Chiriac C."/>
            <person name="Salcher M."/>
            <person name="Ghai R."/>
            <person name="Kavagutti S V."/>
        </authorList>
    </citation>
    <scope>NUCLEOTIDE SEQUENCE</scope>
</reference>
<dbReference type="GO" id="GO:0005524">
    <property type="term" value="F:ATP binding"/>
    <property type="evidence" value="ECO:0007669"/>
    <property type="project" value="UniProtKB-KW"/>
</dbReference>
<sequence length="469" mass="52559">MSLVKPSYQWHRHCEVLADVLQKVADNQLKRVMVFMPPRHGKSELASRLFPAYFLYRHPHRFVGLASYSQGLANTLSRAAKANYLLGLERAGGGVALNKGARAVKQWETDSGGGFWCTGVGGEATGKGFHVGIIDDPLKNSEQAASEAIREKQKEWYSSTWYTREQPTTADPFDAAFVLVLTRWHEDDLAGWQLSEEIAAAKDPEENQPERWHIVSFPAIAEETPAEFPETCTVEPDWREPGQELAPTLRPLAKLLKIAKRVGEYVWGALFQQRPRAKDGSAFLRAWFEDNLEDAAPLDGDYVRYWDKAASRKRGADWTAGVLMCRCRKTGIFYVVHVLRGRWATHERDQHIRSQAFEDASRYGDEVYVRLEREGGSSGMDSALAAVANLVGFLADTESPSGPKEVRFDGFAAQAKAGNVRFVRGAWNRDYVEELTALWNGAHDDQADGTSGAFNFLARLAWGNDWFVV</sequence>
<dbReference type="Pfam" id="PF17289">
    <property type="entry name" value="Terminase_6C"/>
    <property type="match status" value="1"/>
</dbReference>
<dbReference type="InterPro" id="IPR006517">
    <property type="entry name" value="Phage_terminase_lsu-like_C"/>
</dbReference>
<evidence type="ECO:0000313" key="6">
    <source>
        <dbReference type="EMBL" id="CAB4139169.1"/>
    </source>
</evidence>
<accession>A0A6J5M5U2</accession>
<keyword evidence="4" id="KW-0231">Viral genome packaging</keyword>
<dbReference type="EMBL" id="LR796357">
    <property type="protein sequence ID" value="CAB4139169.1"/>
    <property type="molecule type" value="Genomic_DNA"/>
</dbReference>
<evidence type="ECO:0000256" key="3">
    <source>
        <dbReference type="ARBA" id="ARBA00022840"/>
    </source>
</evidence>
<dbReference type="NCBIfam" id="TIGR01630">
    <property type="entry name" value="psiM2_ORF9"/>
    <property type="match status" value="1"/>
</dbReference>
<keyword evidence="2" id="KW-0547">Nucleotide-binding</keyword>
<dbReference type="Pfam" id="PF03237">
    <property type="entry name" value="Terminase_6N"/>
    <property type="match status" value="1"/>
</dbReference>
<keyword evidence="1" id="KW-1188">Viral release from host cell</keyword>
<proteinExistence type="predicted"/>
<gene>
    <name evidence="6" type="ORF">UFOVP349_17</name>
</gene>
<dbReference type="InterPro" id="IPR035421">
    <property type="entry name" value="Terminase_6C"/>
</dbReference>
<protein>
    <submittedName>
        <fullName evidence="6">Archaeophage PsiM2, terminase large subunit</fullName>
    </submittedName>
</protein>